<dbReference type="InterPro" id="IPR040167">
    <property type="entry name" value="TF_CP2-like"/>
</dbReference>
<evidence type="ECO:0000313" key="8">
    <source>
        <dbReference type="Proteomes" id="UP001479436"/>
    </source>
</evidence>
<proteinExistence type="predicted"/>
<dbReference type="PROSITE" id="PS51968">
    <property type="entry name" value="GRH_CP2_DB"/>
    <property type="match status" value="1"/>
</dbReference>
<keyword evidence="5" id="KW-0539">Nucleus</keyword>
<evidence type="ECO:0000256" key="3">
    <source>
        <dbReference type="ARBA" id="ARBA00023125"/>
    </source>
</evidence>
<keyword evidence="8" id="KW-1185">Reference proteome</keyword>
<evidence type="ECO:0000256" key="5">
    <source>
        <dbReference type="ARBA" id="ARBA00023242"/>
    </source>
</evidence>
<protein>
    <recommendedName>
        <fullName evidence="6">Grh/CP2 DB domain-containing protein</fullName>
    </recommendedName>
</protein>
<evidence type="ECO:0000256" key="4">
    <source>
        <dbReference type="ARBA" id="ARBA00023163"/>
    </source>
</evidence>
<keyword evidence="3" id="KW-0238">DNA-binding</keyword>
<feature type="domain" description="Grh/CP2 DB" evidence="6">
    <location>
        <begin position="134"/>
        <end position="360"/>
    </location>
</feature>
<organism evidence="7 8">
    <name type="scientific">Basidiobolus ranarum</name>
    <dbReference type="NCBI Taxonomy" id="34480"/>
    <lineage>
        <taxon>Eukaryota</taxon>
        <taxon>Fungi</taxon>
        <taxon>Fungi incertae sedis</taxon>
        <taxon>Zoopagomycota</taxon>
        <taxon>Entomophthoromycotina</taxon>
        <taxon>Basidiobolomycetes</taxon>
        <taxon>Basidiobolales</taxon>
        <taxon>Basidiobolaceae</taxon>
        <taxon>Basidiobolus</taxon>
    </lineage>
</organism>
<dbReference type="InterPro" id="IPR007604">
    <property type="entry name" value="CP2"/>
</dbReference>
<dbReference type="Proteomes" id="UP001479436">
    <property type="component" value="Unassembled WGS sequence"/>
</dbReference>
<evidence type="ECO:0000259" key="6">
    <source>
        <dbReference type="PROSITE" id="PS51968"/>
    </source>
</evidence>
<accession>A0ABR2X307</accession>
<dbReference type="PANTHER" id="PTHR11037">
    <property type="entry name" value="TRANSCRIPTION FACTOR CP2"/>
    <property type="match status" value="1"/>
</dbReference>
<evidence type="ECO:0000256" key="1">
    <source>
        <dbReference type="ARBA" id="ARBA00004123"/>
    </source>
</evidence>
<dbReference type="InterPro" id="IPR057520">
    <property type="entry name" value="GRHL1/CP2_C"/>
</dbReference>
<comment type="caution">
    <text evidence="7">The sequence shown here is derived from an EMBL/GenBank/DDBJ whole genome shotgun (WGS) entry which is preliminary data.</text>
</comment>
<sequence length="501" mass="57324">MQPSAPYGGFHPQQFQGIDSRQPLPQFKQEPLFPESHSHQLLAHQNIMNHHQLPSVTSSHFLPHGQQMPQFNSHHTTHTHHNEMPVPHQMQAHHYQHQAQLENSQQNHDSHFSLNAGVSVTPPASGNLPSNPNSNLRFEVVLDAQTAAAQRLDENPLTYLNKGQYYAISSNDHERDDVELTSTLRVMFHDDAHRKLANTYWQFWLSQQTNPKTARAIDIDKAASTGIKNVELKSLDRITFQWNGRKGAKIYIKFNCLSTDFSRIKGVKGIPLRVRMETCSEMDPSVGEKCFAKIKLFRDKGAERKNKDDQRHLEKIWEKMRGKQQDSNPLLMMFAQANPVTSFTEWSNSDLSDNEEDPNNIDLDNIDAESAELDPAVLAATKKRRLESLGHDLDLLELDPTYVPTRKKRAVLSLFIRLTGENVYRAVYLEKLTVQDMVQKFAEKLNIPPQDVANIIRITKKGFQVRIDDSVISQLEDEQDMELDCDFANDGTSSFNMILRF</sequence>
<evidence type="ECO:0000313" key="7">
    <source>
        <dbReference type="EMBL" id="KAK9768136.1"/>
    </source>
</evidence>
<evidence type="ECO:0000256" key="2">
    <source>
        <dbReference type="ARBA" id="ARBA00023015"/>
    </source>
</evidence>
<dbReference type="Pfam" id="PF25416">
    <property type="entry name" value="GRHL1_C"/>
    <property type="match status" value="1"/>
</dbReference>
<name>A0ABR2X307_9FUNG</name>
<dbReference type="EMBL" id="JASJQH010000033">
    <property type="protein sequence ID" value="KAK9768136.1"/>
    <property type="molecule type" value="Genomic_DNA"/>
</dbReference>
<keyword evidence="4" id="KW-0804">Transcription</keyword>
<dbReference type="PANTHER" id="PTHR11037:SF20">
    <property type="entry name" value="PROTEIN GRAINYHEAD"/>
    <property type="match status" value="1"/>
</dbReference>
<comment type="subcellular location">
    <subcellularLocation>
        <location evidence="1">Nucleus</location>
    </subcellularLocation>
</comment>
<gene>
    <name evidence="7" type="ORF">K7432_001486</name>
</gene>
<dbReference type="Pfam" id="PF04516">
    <property type="entry name" value="CP2"/>
    <property type="match status" value="1"/>
</dbReference>
<reference evidence="7 8" key="1">
    <citation type="submission" date="2023-04" db="EMBL/GenBank/DDBJ databases">
        <title>Genome of Basidiobolus ranarum AG-B5.</title>
        <authorList>
            <person name="Stajich J.E."/>
            <person name="Carter-House D."/>
            <person name="Gryganskyi A."/>
        </authorList>
    </citation>
    <scope>NUCLEOTIDE SEQUENCE [LARGE SCALE GENOMIC DNA]</scope>
    <source>
        <strain evidence="7 8">AG-B5</strain>
    </source>
</reference>
<keyword evidence="2" id="KW-0805">Transcription regulation</keyword>